<gene>
    <name evidence="2" type="ORF">BleG1_2012</name>
</gene>
<feature type="transmembrane region" description="Helical" evidence="1">
    <location>
        <begin position="44"/>
        <end position="66"/>
    </location>
</feature>
<dbReference type="EMBL" id="CP003923">
    <property type="protein sequence ID" value="AIC94590.1"/>
    <property type="molecule type" value="Genomic_DNA"/>
</dbReference>
<sequence>MLAYLFGWLTKRTTLLLLLVVNALGTIYGFYWYGNQLAQTPWHFIPFVPDSPTASLFFVVVLVAFLMKKNVGLIEALAAVTLLKYGIWAVAMNTFQVMEGAPMHWQIIMLNLSHAGMALQALLFLPFMRIKAWHLGVALTWTVWNDVIDYVFGMHPWISRVIMPYIDQIGVFTFLLGLASVMLVYFLNVRKGAFRLNLP</sequence>
<dbReference type="Proteomes" id="UP000027142">
    <property type="component" value="Chromosome"/>
</dbReference>
<reference evidence="2 3" key="1">
    <citation type="journal article" date="2014" name="Gene">
        <title>A comparative genomic analysis of the alkalitolerant soil bacterium Bacillus lehensis G1.</title>
        <authorList>
            <person name="Noor Y.M."/>
            <person name="Samsulrizal N.H."/>
            <person name="Jema'on N.A."/>
            <person name="Low K.O."/>
            <person name="Ramli A.N."/>
            <person name="Alias N.I."/>
            <person name="Damis S.I."/>
            <person name="Fuzi S.F."/>
            <person name="Isa M.N."/>
            <person name="Murad A.M."/>
            <person name="Raih M.F."/>
            <person name="Bakar F.D."/>
            <person name="Najimudin N."/>
            <person name="Mahadi N.M."/>
            <person name="Illias R.M."/>
        </authorList>
    </citation>
    <scope>NUCLEOTIDE SEQUENCE [LARGE SCALE GENOMIC DNA]</scope>
    <source>
        <strain evidence="2 3">G1</strain>
    </source>
</reference>
<dbReference type="InterPro" id="IPR009845">
    <property type="entry name" value="DUF1405"/>
</dbReference>
<evidence type="ECO:0000313" key="3">
    <source>
        <dbReference type="Proteomes" id="UP000027142"/>
    </source>
</evidence>
<evidence type="ECO:0000313" key="2">
    <source>
        <dbReference type="EMBL" id="AIC94590.1"/>
    </source>
</evidence>
<feature type="transmembrane region" description="Helical" evidence="1">
    <location>
        <begin position="132"/>
        <end position="153"/>
    </location>
</feature>
<keyword evidence="1" id="KW-0812">Transmembrane</keyword>
<keyword evidence="3" id="KW-1185">Reference proteome</keyword>
<dbReference type="HOGENOM" id="CLU_103291_1_0_9"/>
<keyword evidence="1" id="KW-1133">Transmembrane helix</keyword>
<dbReference type="Pfam" id="PF07187">
    <property type="entry name" value="DUF1405"/>
    <property type="match status" value="1"/>
</dbReference>
<proteinExistence type="predicted"/>
<feature type="transmembrane region" description="Helical" evidence="1">
    <location>
        <begin position="12"/>
        <end position="32"/>
    </location>
</feature>
<dbReference type="PATRIC" id="fig|1246626.3.peg.2012"/>
<evidence type="ECO:0000256" key="1">
    <source>
        <dbReference type="SAM" id="Phobius"/>
    </source>
</evidence>
<dbReference type="PANTHER" id="PTHR40042:SF1">
    <property type="entry name" value="DUF1405 DOMAIN-CONTAINING PROTEIN"/>
    <property type="match status" value="1"/>
</dbReference>
<feature type="transmembrane region" description="Helical" evidence="1">
    <location>
        <begin position="73"/>
        <end position="91"/>
    </location>
</feature>
<dbReference type="AlphaFoldDB" id="A0A060LXV2"/>
<protein>
    <recommendedName>
        <fullName evidence="4">DUF1405 domain-containing protein</fullName>
    </recommendedName>
</protein>
<feature type="transmembrane region" description="Helical" evidence="1">
    <location>
        <begin position="103"/>
        <end position="125"/>
    </location>
</feature>
<dbReference type="KEGG" id="ble:BleG1_2012"/>
<keyword evidence="1" id="KW-0472">Membrane</keyword>
<dbReference type="RefSeq" id="WP_038480206.1">
    <property type="nucleotide sequence ID" value="NZ_CP003923.1"/>
</dbReference>
<accession>A0A060LXV2</accession>
<name>A0A060LXV2_9BACI</name>
<feature type="transmembrane region" description="Helical" evidence="1">
    <location>
        <begin position="165"/>
        <end position="187"/>
    </location>
</feature>
<dbReference type="STRING" id="1246626.BleG1_2012"/>
<evidence type="ECO:0008006" key="4">
    <source>
        <dbReference type="Google" id="ProtNLM"/>
    </source>
</evidence>
<dbReference type="eggNOG" id="COG4347">
    <property type="taxonomic scope" value="Bacteria"/>
</dbReference>
<dbReference type="PANTHER" id="PTHR40042">
    <property type="entry name" value="HYPOTHETICAL MEMBRANE SPANNING PROTEIN"/>
    <property type="match status" value="1"/>
</dbReference>
<organism evidence="2 3">
    <name type="scientific">Shouchella lehensis G1</name>
    <dbReference type="NCBI Taxonomy" id="1246626"/>
    <lineage>
        <taxon>Bacteria</taxon>
        <taxon>Bacillati</taxon>
        <taxon>Bacillota</taxon>
        <taxon>Bacilli</taxon>
        <taxon>Bacillales</taxon>
        <taxon>Bacillaceae</taxon>
        <taxon>Shouchella</taxon>
    </lineage>
</organism>
<dbReference type="OrthoDB" id="152213at2"/>